<feature type="transmembrane region" description="Helical" evidence="6">
    <location>
        <begin position="118"/>
        <end position="138"/>
    </location>
</feature>
<dbReference type="NCBIfam" id="TIGR03718">
    <property type="entry name" value="R_switched_Alx"/>
    <property type="match status" value="1"/>
</dbReference>
<evidence type="ECO:0000256" key="2">
    <source>
        <dbReference type="ARBA" id="ARBA00007511"/>
    </source>
</evidence>
<dbReference type="InterPro" id="IPR022369">
    <property type="entry name" value="Integral_membrane_TerC_rswitch"/>
</dbReference>
<dbReference type="PANTHER" id="PTHR30238:SF0">
    <property type="entry name" value="THYLAKOID MEMBRANE PROTEIN TERC, CHLOROPLASTIC"/>
    <property type="match status" value="1"/>
</dbReference>
<accession>Q02CJ7</accession>
<evidence type="ECO:0000256" key="4">
    <source>
        <dbReference type="ARBA" id="ARBA00022989"/>
    </source>
</evidence>
<dbReference type="FunCoup" id="Q02CJ7">
    <property type="interactions" value="281"/>
</dbReference>
<feature type="transmembrane region" description="Helical" evidence="6">
    <location>
        <begin position="267"/>
        <end position="286"/>
    </location>
</feature>
<feature type="transmembrane region" description="Helical" evidence="6">
    <location>
        <begin position="144"/>
        <end position="163"/>
    </location>
</feature>
<evidence type="ECO:0000256" key="1">
    <source>
        <dbReference type="ARBA" id="ARBA00004141"/>
    </source>
</evidence>
<evidence type="ECO:0000256" key="3">
    <source>
        <dbReference type="ARBA" id="ARBA00022692"/>
    </source>
</evidence>
<feature type="transmembrane region" description="Helical" evidence="6">
    <location>
        <begin position="298"/>
        <end position="318"/>
    </location>
</feature>
<sequence length="328" mass="36688">MNTPLFPFAEYWWFYAAFSGFVLLVLAMDLGIFHRKLHAVGFREALTWTALWAALSLLFCLGLYWYVGSRHGPEVSKQAAIEFLTGYVVEWSLSLDNMFVFALIFGFFAVPERYQHRILFYGILGAMVFRAIFIALGSALLQNAWMVVVFGLFLCATGVKMLVTRERPVDLNRSPIVRLLQRYIPIASTGDGHRFLQRVDGRLLATPLLVTLVFIEISDIIFAIDSVPAIFAITREPLIVFTSNVFAILGLRSMYFLLAGAVHRFHLLRYGLALVLIFVGLKMAWLNQISNGHFPMGPSLAIIGGILAAAIGLSLMFPKRIAGTAEAR</sequence>
<dbReference type="EMBL" id="CP000473">
    <property type="protein sequence ID" value="ABJ81219.1"/>
    <property type="molecule type" value="Genomic_DNA"/>
</dbReference>
<dbReference type="InParanoid" id="Q02CJ7"/>
<keyword evidence="5 6" id="KW-0472">Membrane</keyword>
<reference evidence="7" key="1">
    <citation type="submission" date="2006-10" db="EMBL/GenBank/DDBJ databases">
        <title>Complete sequence of Solibacter usitatus Ellin6076.</title>
        <authorList>
            <consortium name="US DOE Joint Genome Institute"/>
            <person name="Copeland A."/>
            <person name="Lucas S."/>
            <person name="Lapidus A."/>
            <person name="Barry K."/>
            <person name="Detter J.C."/>
            <person name="Glavina del Rio T."/>
            <person name="Hammon N."/>
            <person name="Israni S."/>
            <person name="Dalin E."/>
            <person name="Tice H."/>
            <person name="Pitluck S."/>
            <person name="Thompson L.S."/>
            <person name="Brettin T."/>
            <person name="Bruce D."/>
            <person name="Han C."/>
            <person name="Tapia R."/>
            <person name="Gilna P."/>
            <person name="Schmutz J."/>
            <person name="Larimer F."/>
            <person name="Land M."/>
            <person name="Hauser L."/>
            <person name="Kyrpides N."/>
            <person name="Mikhailova N."/>
            <person name="Janssen P.H."/>
            <person name="Kuske C.R."/>
            <person name="Richardson P."/>
        </authorList>
    </citation>
    <scope>NUCLEOTIDE SEQUENCE</scope>
    <source>
        <strain evidence="7">Ellin6076</strain>
    </source>
</reference>
<keyword evidence="3 6" id="KW-0812">Transmembrane</keyword>
<evidence type="ECO:0000256" key="5">
    <source>
        <dbReference type="ARBA" id="ARBA00023136"/>
    </source>
</evidence>
<feature type="transmembrane region" description="Helical" evidence="6">
    <location>
        <begin position="238"/>
        <end position="258"/>
    </location>
</feature>
<dbReference type="Pfam" id="PF03741">
    <property type="entry name" value="TerC"/>
    <property type="match status" value="1"/>
</dbReference>
<dbReference type="GO" id="GO:0016020">
    <property type="term" value="C:membrane"/>
    <property type="evidence" value="ECO:0007669"/>
    <property type="project" value="UniProtKB-SubCell"/>
</dbReference>
<dbReference type="PANTHER" id="PTHR30238">
    <property type="entry name" value="MEMBRANE BOUND PREDICTED REDOX MODULATOR"/>
    <property type="match status" value="1"/>
</dbReference>
<dbReference type="KEGG" id="sus:Acid_0206"/>
<name>Q02CJ7_SOLUE</name>
<comment type="subcellular location">
    <subcellularLocation>
        <location evidence="1">Membrane</location>
        <topology evidence="1">Multi-pass membrane protein</topology>
    </subcellularLocation>
</comment>
<evidence type="ECO:0000313" key="7">
    <source>
        <dbReference type="EMBL" id="ABJ81219.1"/>
    </source>
</evidence>
<proteinExistence type="inferred from homology"/>
<dbReference type="eggNOG" id="COG0861">
    <property type="taxonomic scope" value="Bacteria"/>
</dbReference>
<organism evidence="7">
    <name type="scientific">Solibacter usitatus (strain Ellin6076)</name>
    <dbReference type="NCBI Taxonomy" id="234267"/>
    <lineage>
        <taxon>Bacteria</taxon>
        <taxon>Pseudomonadati</taxon>
        <taxon>Acidobacteriota</taxon>
        <taxon>Terriglobia</taxon>
        <taxon>Bryobacterales</taxon>
        <taxon>Solibacteraceae</taxon>
        <taxon>Candidatus Solibacter</taxon>
    </lineage>
</organism>
<protein>
    <submittedName>
        <fullName evidence="7">Integral membrane protein TerC</fullName>
    </submittedName>
</protein>
<feature type="transmembrane region" description="Helical" evidence="6">
    <location>
        <begin position="87"/>
        <end position="111"/>
    </location>
</feature>
<feature type="transmembrane region" description="Helical" evidence="6">
    <location>
        <begin position="203"/>
        <end position="232"/>
    </location>
</feature>
<dbReference type="OrthoDB" id="9783692at2"/>
<dbReference type="HOGENOM" id="CLU_045644_1_2_0"/>
<keyword evidence="4 6" id="KW-1133">Transmembrane helix</keyword>
<comment type="similarity">
    <text evidence="2">Belongs to the TerC family.</text>
</comment>
<gene>
    <name evidence="7" type="ordered locus">Acid_0206</name>
</gene>
<dbReference type="AlphaFoldDB" id="Q02CJ7"/>
<feature type="transmembrane region" description="Helical" evidence="6">
    <location>
        <begin position="12"/>
        <end position="33"/>
    </location>
</feature>
<feature type="transmembrane region" description="Helical" evidence="6">
    <location>
        <begin position="45"/>
        <end position="67"/>
    </location>
</feature>
<dbReference type="InterPro" id="IPR005496">
    <property type="entry name" value="Integral_membrane_TerC"/>
</dbReference>
<evidence type="ECO:0000256" key="6">
    <source>
        <dbReference type="SAM" id="Phobius"/>
    </source>
</evidence>